<evidence type="ECO:0000256" key="2">
    <source>
        <dbReference type="ARBA" id="ARBA00022777"/>
    </source>
</evidence>
<gene>
    <name evidence="7" type="ORF">GCM10009550_47580</name>
</gene>
<dbReference type="Pfam" id="PF07730">
    <property type="entry name" value="HisKA_3"/>
    <property type="match status" value="1"/>
</dbReference>
<keyword evidence="2" id="KW-0418">Kinase</keyword>
<keyword evidence="1" id="KW-0808">Transferase</keyword>
<dbReference type="PANTHER" id="PTHR24421">
    <property type="entry name" value="NITRATE/NITRITE SENSOR PROTEIN NARX-RELATED"/>
    <property type="match status" value="1"/>
</dbReference>
<evidence type="ECO:0000256" key="4">
    <source>
        <dbReference type="SAM" id="MobiDB-lite"/>
    </source>
</evidence>
<feature type="transmembrane region" description="Helical" evidence="5">
    <location>
        <begin position="38"/>
        <end position="57"/>
    </location>
</feature>
<feature type="transmembrane region" description="Helical" evidence="5">
    <location>
        <begin position="461"/>
        <end position="482"/>
    </location>
</feature>
<evidence type="ECO:0000313" key="8">
    <source>
        <dbReference type="Proteomes" id="UP001500665"/>
    </source>
</evidence>
<keyword evidence="5" id="KW-0472">Membrane</keyword>
<reference evidence="7 8" key="1">
    <citation type="journal article" date="2019" name="Int. J. Syst. Evol. Microbiol.">
        <title>The Global Catalogue of Microorganisms (GCM) 10K type strain sequencing project: providing services to taxonomists for standard genome sequencing and annotation.</title>
        <authorList>
            <consortium name="The Broad Institute Genomics Platform"/>
            <consortium name="The Broad Institute Genome Sequencing Center for Infectious Disease"/>
            <person name="Wu L."/>
            <person name="Ma J."/>
        </authorList>
    </citation>
    <scope>NUCLEOTIDE SEQUENCE [LARGE SCALE GENOMIC DNA]</scope>
    <source>
        <strain evidence="7 8">JCM 10696</strain>
    </source>
</reference>
<comment type="caution">
    <text evidence="7">The sequence shown here is derived from an EMBL/GenBank/DDBJ whole genome shotgun (WGS) entry which is preliminary data.</text>
</comment>
<name>A0ABN1RK03_9ACTN</name>
<dbReference type="InterPro" id="IPR036890">
    <property type="entry name" value="HATPase_C_sf"/>
</dbReference>
<feature type="transmembrane region" description="Helical" evidence="5">
    <location>
        <begin position="402"/>
        <end position="420"/>
    </location>
</feature>
<feature type="transmembrane region" description="Helical" evidence="5">
    <location>
        <begin position="12"/>
        <end position="32"/>
    </location>
</feature>
<dbReference type="Proteomes" id="UP001500665">
    <property type="component" value="Unassembled WGS sequence"/>
</dbReference>
<evidence type="ECO:0000256" key="3">
    <source>
        <dbReference type="ARBA" id="ARBA00023012"/>
    </source>
</evidence>
<evidence type="ECO:0000256" key="5">
    <source>
        <dbReference type="SAM" id="Phobius"/>
    </source>
</evidence>
<keyword evidence="5" id="KW-0812">Transmembrane</keyword>
<feature type="domain" description="Signal transduction histidine kinase subgroup 3 dimerisation and phosphoacceptor" evidence="6">
    <location>
        <begin position="183"/>
        <end position="241"/>
    </location>
</feature>
<feature type="transmembrane region" description="Helical" evidence="5">
    <location>
        <begin position="489"/>
        <end position="512"/>
    </location>
</feature>
<protein>
    <recommendedName>
        <fullName evidence="6">Signal transduction histidine kinase subgroup 3 dimerisation and phosphoacceptor domain-containing protein</fullName>
    </recommendedName>
</protein>
<feature type="transmembrane region" description="Helical" evidence="5">
    <location>
        <begin position="427"/>
        <end position="449"/>
    </location>
</feature>
<feature type="transmembrane region" description="Helical" evidence="5">
    <location>
        <begin position="369"/>
        <end position="390"/>
    </location>
</feature>
<keyword evidence="5" id="KW-1133">Transmembrane helix</keyword>
<evidence type="ECO:0000259" key="6">
    <source>
        <dbReference type="Pfam" id="PF07730"/>
    </source>
</evidence>
<keyword evidence="3" id="KW-0902">Two-component regulatory system</keyword>
<keyword evidence="8" id="KW-1185">Reference proteome</keyword>
<dbReference type="Gene3D" id="3.30.565.10">
    <property type="entry name" value="Histidine kinase-like ATPase, C-terminal domain"/>
    <property type="match status" value="1"/>
</dbReference>
<dbReference type="EMBL" id="BAAAHH010000021">
    <property type="protein sequence ID" value="GAA0958702.1"/>
    <property type="molecule type" value="Genomic_DNA"/>
</dbReference>
<dbReference type="PANTHER" id="PTHR24421:SF63">
    <property type="entry name" value="SENSOR HISTIDINE KINASE DESK"/>
    <property type="match status" value="1"/>
</dbReference>
<feature type="transmembrane region" description="Helical" evidence="5">
    <location>
        <begin position="109"/>
        <end position="129"/>
    </location>
</feature>
<dbReference type="InterPro" id="IPR050482">
    <property type="entry name" value="Sensor_HK_TwoCompSys"/>
</dbReference>
<sequence>MGRVRTAERLVLLNLAFLAVLGGLGNLVFSGPGTGWPFLVWGAAVFLSPVLQVFISLPRFERLRRRRRWWLYGLDLLLCFGPVLTPMHFQANTGYPMASTLLLFRGRLRWAVVVGLFAATVCVDFVFWPENAFGRGRGEHVAYWLLNNVGVGVQVYVVSRLARVMHRLHATRQEVSEAIVQDERGRARRDVHDLLGFSLTVIIIRLEVALRALRRGKADEELQTAHELVEQALASVRTVADGTPITSLAAEAASAKEALEWAGVEARVNVMGVPDGRADEALAYVLREGVTNVLRHSKANVCQVDVSATGVRIVNDGAMPSKRPPGTGLKGLQARLAPLKGGVSAHLKDGEFTLDATLPCQKRRWREGLWSRLGPLLTMSLCLSGLTYLYPMTWRQLDSVPLLVTLAFDAAVYALLLWLGTTRRPPVAAGLAALTALATLPALFGWSLWSQAFVAGGAIPFFLPNLTGLALASLCAVAGVAAGSAPLAVVPLLGALLANLYGQMLIFAALLLPRLAEQLREARTALTAVNVAKERARFGLHLRDRLGSSLFQVLRALEQARQGENAEEELAKAITHSRSTSQEIRAIARREDETENEGALGRSSRIRG</sequence>
<accession>A0ABN1RK03</accession>
<evidence type="ECO:0000313" key="7">
    <source>
        <dbReference type="EMBL" id="GAA0958702.1"/>
    </source>
</evidence>
<proteinExistence type="predicted"/>
<dbReference type="Gene3D" id="1.20.5.1930">
    <property type="match status" value="1"/>
</dbReference>
<evidence type="ECO:0000256" key="1">
    <source>
        <dbReference type="ARBA" id="ARBA00022679"/>
    </source>
</evidence>
<organism evidence="7 8">
    <name type="scientific">Actinocorallia libanotica</name>
    <dbReference type="NCBI Taxonomy" id="46162"/>
    <lineage>
        <taxon>Bacteria</taxon>
        <taxon>Bacillati</taxon>
        <taxon>Actinomycetota</taxon>
        <taxon>Actinomycetes</taxon>
        <taxon>Streptosporangiales</taxon>
        <taxon>Thermomonosporaceae</taxon>
        <taxon>Actinocorallia</taxon>
    </lineage>
</organism>
<feature type="region of interest" description="Disordered" evidence="4">
    <location>
        <begin position="572"/>
        <end position="608"/>
    </location>
</feature>
<dbReference type="InterPro" id="IPR011712">
    <property type="entry name" value="Sig_transdc_His_kin_sub3_dim/P"/>
</dbReference>
<feature type="transmembrane region" description="Helical" evidence="5">
    <location>
        <begin position="69"/>
        <end position="89"/>
    </location>
</feature>